<feature type="region of interest" description="Disordered" evidence="1">
    <location>
        <begin position="26"/>
        <end position="47"/>
    </location>
</feature>
<name>A0AAW1YJL7_RUBAR</name>
<dbReference type="AlphaFoldDB" id="A0AAW1YJL7"/>
<sequence length="98" mass="10343">MAAPSGEKGLGPGDVAEVNAGLERLSGVEDGPGAAEDGDRGCGIGRNFGQSERPKSIWGRWRSWLSVVKVHGGCERLWVSRENSIVVKLGLAVGRSQQ</sequence>
<comment type="caution">
    <text evidence="2">The sequence shown here is derived from an EMBL/GenBank/DDBJ whole genome shotgun (WGS) entry which is preliminary data.</text>
</comment>
<protein>
    <submittedName>
        <fullName evidence="2">Uncharacterized protein</fullName>
    </submittedName>
</protein>
<reference evidence="2 3" key="1">
    <citation type="journal article" date="2023" name="G3 (Bethesda)">
        <title>A chromosome-length genome assembly and annotation of blackberry (Rubus argutus, cv. 'Hillquist').</title>
        <authorList>
            <person name="Bruna T."/>
            <person name="Aryal R."/>
            <person name="Dudchenko O."/>
            <person name="Sargent D.J."/>
            <person name="Mead D."/>
            <person name="Buti M."/>
            <person name="Cavallini A."/>
            <person name="Hytonen T."/>
            <person name="Andres J."/>
            <person name="Pham M."/>
            <person name="Weisz D."/>
            <person name="Mascagni F."/>
            <person name="Usai G."/>
            <person name="Natali L."/>
            <person name="Bassil N."/>
            <person name="Fernandez G.E."/>
            <person name="Lomsadze A."/>
            <person name="Armour M."/>
            <person name="Olukolu B."/>
            <person name="Poorten T."/>
            <person name="Britton C."/>
            <person name="Davik J."/>
            <person name="Ashrafi H."/>
            <person name="Aiden E.L."/>
            <person name="Borodovsky M."/>
            <person name="Worthington M."/>
        </authorList>
    </citation>
    <scope>NUCLEOTIDE SEQUENCE [LARGE SCALE GENOMIC DNA]</scope>
    <source>
        <strain evidence="2">PI 553951</strain>
    </source>
</reference>
<proteinExistence type="predicted"/>
<accession>A0AAW1YJL7</accession>
<evidence type="ECO:0000313" key="3">
    <source>
        <dbReference type="Proteomes" id="UP001457282"/>
    </source>
</evidence>
<keyword evidence="3" id="KW-1185">Reference proteome</keyword>
<evidence type="ECO:0000256" key="1">
    <source>
        <dbReference type="SAM" id="MobiDB-lite"/>
    </source>
</evidence>
<organism evidence="2 3">
    <name type="scientific">Rubus argutus</name>
    <name type="common">Southern blackberry</name>
    <dbReference type="NCBI Taxonomy" id="59490"/>
    <lineage>
        <taxon>Eukaryota</taxon>
        <taxon>Viridiplantae</taxon>
        <taxon>Streptophyta</taxon>
        <taxon>Embryophyta</taxon>
        <taxon>Tracheophyta</taxon>
        <taxon>Spermatophyta</taxon>
        <taxon>Magnoliopsida</taxon>
        <taxon>eudicotyledons</taxon>
        <taxon>Gunneridae</taxon>
        <taxon>Pentapetalae</taxon>
        <taxon>rosids</taxon>
        <taxon>fabids</taxon>
        <taxon>Rosales</taxon>
        <taxon>Rosaceae</taxon>
        <taxon>Rosoideae</taxon>
        <taxon>Rosoideae incertae sedis</taxon>
        <taxon>Rubus</taxon>
    </lineage>
</organism>
<dbReference type="Proteomes" id="UP001457282">
    <property type="component" value="Unassembled WGS sequence"/>
</dbReference>
<dbReference type="EMBL" id="JBEDUW010000001">
    <property type="protein sequence ID" value="KAK9948825.1"/>
    <property type="molecule type" value="Genomic_DNA"/>
</dbReference>
<gene>
    <name evidence="2" type="ORF">M0R45_004385</name>
</gene>
<evidence type="ECO:0000313" key="2">
    <source>
        <dbReference type="EMBL" id="KAK9948825.1"/>
    </source>
</evidence>